<gene>
    <name evidence="1" type="ORF">C4D60_Mb00t17270</name>
</gene>
<dbReference type="AlphaFoldDB" id="A0A4S8I2K1"/>
<comment type="caution">
    <text evidence="1">The sequence shown here is derived from an EMBL/GenBank/DDBJ whole genome shotgun (WGS) entry which is preliminary data.</text>
</comment>
<evidence type="ECO:0000313" key="2">
    <source>
        <dbReference type="Proteomes" id="UP000317650"/>
    </source>
</evidence>
<organism evidence="1 2">
    <name type="scientific">Musa balbisiana</name>
    <name type="common">Banana</name>
    <dbReference type="NCBI Taxonomy" id="52838"/>
    <lineage>
        <taxon>Eukaryota</taxon>
        <taxon>Viridiplantae</taxon>
        <taxon>Streptophyta</taxon>
        <taxon>Embryophyta</taxon>
        <taxon>Tracheophyta</taxon>
        <taxon>Spermatophyta</taxon>
        <taxon>Magnoliopsida</taxon>
        <taxon>Liliopsida</taxon>
        <taxon>Zingiberales</taxon>
        <taxon>Musaceae</taxon>
        <taxon>Musa</taxon>
    </lineage>
</organism>
<reference evidence="1 2" key="1">
    <citation type="journal article" date="2019" name="Nat. Plants">
        <title>Genome sequencing of Musa balbisiana reveals subgenome evolution and function divergence in polyploid bananas.</title>
        <authorList>
            <person name="Yao X."/>
        </authorList>
    </citation>
    <scope>NUCLEOTIDE SEQUENCE [LARGE SCALE GENOMIC DNA]</scope>
    <source>
        <strain evidence="2">cv. DH-PKW</strain>
        <tissue evidence="1">Leaves</tissue>
    </source>
</reference>
<keyword evidence="2" id="KW-1185">Reference proteome</keyword>
<dbReference type="Proteomes" id="UP000317650">
    <property type="component" value="Unassembled WGS sequence"/>
</dbReference>
<dbReference type="EMBL" id="PYDT01002223">
    <property type="protein sequence ID" value="THU42185.1"/>
    <property type="molecule type" value="Genomic_DNA"/>
</dbReference>
<proteinExistence type="predicted"/>
<accession>A0A4S8I2K1</accession>
<name>A0A4S8I2K1_MUSBA</name>
<evidence type="ECO:0000313" key="1">
    <source>
        <dbReference type="EMBL" id="THU42185.1"/>
    </source>
</evidence>
<protein>
    <submittedName>
        <fullName evidence="1">Uncharacterized protein</fullName>
    </submittedName>
</protein>
<sequence length="63" mass="7215">MWIIQGTVALAYSSCSNRSLQPNCPQEDRLGRFSLTFYSPSWDRGRVRVDHHGSSHSRESIHP</sequence>